<dbReference type="OrthoDB" id="6159491at2759"/>
<evidence type="ECO:0000313" key="1">
    <source>
        <dbReference type="EMBL" id="VDI39717.1"/>
    </source>
</evidence>
<dbReference type="Proteomes" id="UP000596742">
    <property type="component" value="Unassembled WGS sequence"/>
</dbReference>
<evidence type="ECO:0000313" key="2">
    <source>
        <dbReference type="Proteomes" id="UP000596742"/>
    </source>
</evidence>
<protein>
    <submittedName>
        <fullName evidence="1">Uncharacterized protein</fullName>
    </submittedName>
</protein>
<accession>A0A8B6EVI7</accession>
<gene>
    <name evidence="1" type="ORF">MGAL_10B078944</name>
</gene>
<dbReference type="AlphaFoldDB" id="A0A8B6EVI7"/>
<sequence length="183" mass="20619">MTSYSKGTSTCRLDSSGGCCIEAESLEGWQLIQRNSFGLENVVSEGRPTPANRWWCNRHENLSKVTEQPGLGSKGVTIYWIGQPGLQIEDLDSLLDAKRKFLPSPHFIIIHCGANDLTDLELTGKGLMENARPKTVSTPSKKVTVQDIHDLQYRALQGQLEIQEMQKIQMDLEKTNWNFKLSR</sequence>
<feature type="non-terminal residue" evidence="1">
    <location>
        <position position="183"/>
    </location>
</feature>
<dbReference type="EMBL" id="UYJE01005728">
    <property type="protein sequence ID" value="VDI39717.1"/>
    <property type="molecule type" value="Genomic_DNA"/>
</dbReference>
<reference evidence="1" key="1">
    <citation type="submission" date="2018-11" db="EMBL/GenBank/DDBJ databases">
        <authorList>
            <person name="Alioto T."/>
            <person name="Alioto T."/>
        </authorList>
    </citation>
    <scope>NUCLEOTIDE SEQUENCE</scope>
</reference>
<organism evidence="1 2">
    <name type="scientific">Mytilus galloprovincialis</name>
    <name type="common">Mediterranean mussel</name>
    <dbReference type="NCBI Taxonomy" id="29158"/>
    <lineage>
        <taxon>Eukaryota</taxon>
        <taxon>Metazoa</taxon>
        <taxon>Spiralia</taxon>
        <taxon>Lophotrochozoa</taxon>
        <taxon>Mollusca</taxon>
        <taxon>Bivalvia</taxon>
        <taxon>Autobranchia</taxon>
        <taxon>Pteriomorphia</taxon>
        <taxon>Mytilida</taxon>
        <taxon>Mytiloidea</taxon>
        <taxon>Mytilidae</taxon>
        <taxon>Mytilinae</taxon>
        <taxon>Mytilus</taxon>
    </lineage>
</organism>
<comment type="caution">
    <text evidence="1">The sequence shown here is derived from an EMBL/GenBank/DDBJ whole genome shotgun (WGS) entry which is preliminary data.</text>
</comment>
<name>A0A8B6EVI7_MYTGA</name>
<proteinExistence type="predicted"/>
<keyword evidence="2" id="KW-1185">Reference proteome</keyword>